<protein>
    <submittedName>
        <fullName evidence="1">Uncharacterized protein mobD.3</fullName>
    </submittedName>
</protein>
<dbReference type="RefSeq" id="YP_003734241.1">
    <property type="nucleotide sequence ID" value="NC_014260.1"/>
</dbReference>
<dbReference type="InterPro" id="IPR055861">
    <property type="entry name" value="DUF7438"/>
</dbReference>
<evidence type="ECO:0000313" key="2">
    <source>
        <dbReference type="Proteomes" id="UP000201129"/>
    </source>
</evidence>
<dbReference type="Proteomes" id="UP000201129">
    <property type="component" value="Segment"/>
</dbReference>
<dbReference type="KEGG" id="vg:9384419"/>
<dbReference type="EMBL" id="HM071924">
    <property type="protein sequence ID" value="ADI55420.1"/>
    <property type="molecule type" value="Genomic_DNA"/>
</dbReference>
<gene>
    <name evidence="1" type="primary">mobD.3</name>
</gene>
<dbReference type="GeneID" id="9384419"/>
<proteinExistence type="predicted"/>
<reference evidence="1 2" key="2">
    <citation type="journal article" date="2011" name="Virol. J.">
        <title>Sequence characteristics of T4-like bacteriophage IME08 benome termini revealed by high throughput sequencing.</title>
        <authorList>
            <person name="Jiang X."/>
            <person name="Jiang H."/>
            <person name="Li C."/>
            <person name="Wang S."/>
            <person name="Mi Z."/>
            <person name="An X."/>
            <person name="Chen J."/>
            <person name="Tong Y."/>
        </authorList>
    </citation>
    <scope>NUCLEOTIDE SEQUENCE [LARGE SCALE GENOMIC DNA]</scope>
</reference>
<evidence type="ECO:0000313" key="1">
    <source>
        <dbReference type="EMBL" id="ADI55420.1"/>
    </source>
</evidence>
<dbReference type="Pfam" id="PF24219">
    <property type="entry name" value="DUF7438"/>
    <property type="match status" value="1"/>
</dbReference>
<dbReference type="OrthoDB" id="25861at10239"/>
<accession>D7RMA4</accession>
<keyword evidence="2" id="KW-1185">Reference proteome</keyword>
<name>D7RMA4_9CAUD</name>
<sequence>MMLTTEQCAKILKLAIEIERDSNDLAVEMCEGYSYSGIERCKRDLAKSKQALVDYLEELKA</sequence>
<reference evidence="1 2" key="1">
    <citation type="journal article" date="2011" name="Arch. Virol.">
        <title>The complete genome sequence of a novel T4-like bacteriophage, IME08.</title>
        <authorList>
            <person name="Jiang H."/>
            <person name="Jiang X."/>
            <person name="Wang S."/>
            <person name="Li C."/>
            <person name="Chen B."/>
            <person name="An X."/>
            <person name="Mi Z."/>
            <person name="Chen J."/>
            <person name="Tong Y."/>
        </authorList>
    </citation>
    <scope>NUCLEOTIDE SEQUENCE [LARGE SCALE GENOMIC DNA]</scope>
</reference>
<organism evidence="1 2">
    <name type="scientific">Escherichia phage IME08</name>
    <dbReference type="NCBI Taxonomy" id="698728"/>
    <lineage>
        <taxon>Viruses</taxon>
        <taxon>Duplodnaviria</taxon>
        <taxon>Heunggongvirae</taxon>
        <taxon>Uroviricota</taxon>
        <taxon>Caudoviricetes</taxon>
        <taxon>Pantevenvirales</taxon>
        <taxon>Straboviridae</taxon>
        <taxon>Tevenvirinae</taxon>
        <taxon>Dhakavirus</taxon>
        <taxon>Dhakavirus ime08</taxon>
    </lineage>
</organism>